<comment type="similarity">
    <text evidence="2 15">Belongs to the cation transport ATPase (P-type) (TC 3.A.3) family. Type IB subfamily.</text>
</comment>
<dbReference type="Gene3D" id="3.40.50.1000">
    <property type="entry name" value="HAD superfamily/HAD-like"/>
    <property type="match status" value="1"/>
</dbReference>
<dbReference type="GO" id="GO:0005886">
    <property type="term" value="C:plasma membrane"/>
    <property type="evidence" value="ECO:0007669"/>
    <property type="project" value="UniProtKB-SubCell"/>
</dbReference>
<evidence type="ECO:0000256" key="7">
    <source>
        <dbReference type="ARBA" id="ARBA00022741"/>
    </source>
</evidence>
<keyword evidence="7 15" id="KW-0547">Nucleotide-binding</keyword>
<dbReference type="InterPro" id="IPR023298">
    <property type="entry name" value="ATPase_P-typ_TM_dom_sf"/>
</dbReference>
<evidence type="ECO:0000256" key="14">
    <source>
        <dbReference type="ARBA" id="ARBA00049289"/>
    </source>
</evidence>
<evidence type="ECO:0000256" key="6">
    <source>
        <dbReference type="ARBA" id="ARBA00022723"/>
    </source>
</evidence>
<evidence type="ECO:0000256" key="13">
    <source>
        <dbReference type="ARBA" id="ARBA00023136"/>
    </source>
</evidence>
<dbReference type="InterPro" id="IPR044492">
    <property type="entry name" value="P_typ_ATPase_HD_dom"/>
</dbReference>
<feature type="transmembrane region" description="Helical" evidence="15">
    <location>
        <begin position="577"/>
        <end position="600"/>
    </location>
</feature>
<dbReference type="PANTHER" id="PTHR43520">
    <property type="entry name" value="ATP7, ISOFORM B"/>
    <property type="match status" value="1"/>
</dbReference>
<dbReference type="SUPFAM" id="SSF81653">
    <property type="entry name" value="Calcium ATPase, transduction domain A"/>
    <property type="match status" value="1"/>
</dbReference>
<dbReference type="Gene3D" id="3.40.1110.10">
    <property type="entry name" value="Calcium-transporting ATPase, cytoplasmic domain N"/>
    <property type="match status" value="1"/>
</dbReference>
<feature type="domain" description="P-type ATPase A" evidence="16">
    <location>
        <begin position="130"/>
        <end position="229"/>
    </location>
</feature>
<keyword evidence="6 15" id="KW-0479">Metal-binding</keyword>
<dbReference type="Pfam" id="PF00122">
    <property type="entry name" value="E1-E2_ATPase"/>
    <property type="match status" value="1"/>
</dbReference>
<evidence type="ECO:0000313" key="18">
    <source>
        <dbReference type="Proteomes" id="UP000452141"/>
    </source>
</evidence>
<keyword evidence="8" id="KW-0406">Ion transport</keyword>
<protein>
    <recommendedName>
        <fullName evidence="3">P-type Cu(+) transporter</fullName>
        <ecNumber evidence="3">7.2.2.8</ecNumber>
    </recommendedName>
</protein>
<evidence type="ECO:0000256" key="1">
    <source>
        <dbReference type="ARBA" id="ARBA00004651"/>
    </source>
</evidence>
<dbReference type="InterPro" id="IPR001757">
    <property type="entry name" value="P_typ_ATPase"/>
</dbReference>
<dbReference type="NCBIfam" id="TIGR01525">
    <property type="entry name" value="ATPase-IB_hvy"/>
    <property type="match status" value="1"/>
</dbReference>
<dbReference type="GO" id="GO:0043682">
    <property type="term" value="F:P-type divalent copper transporter activity"/>
    <property type="evidence" value="ECO:0007669"/>
    <property type="project" value="TreeGrafter"/>
</dbReference>
<dbReference type="NCBIfam" id="TIGR01511">
    <property type="entry name" value="ATPase-IB1_Cu"/>
    <property type="match status" value="1"/>
</dbReference>
<keyword evidence="8" id="KW-0813">Transport</keyword>
<evidence type="ECO:0000259" key="16">
    <source>
        <dbReference type="Pfam" id="PF00122"/>
    </source>
</evidence>
<evidence type="ECO:0000256" key="5">
    <source>
        <dbReference type="ARBA" id="ARBA00022692"/>
    </source>
</evidence>
<feature type="transmembrane region" description="Helical" evidence="15">
    <location>
        <begin position="606"/>
        <end position="628"/>
    </location>
</feature>
<evidence type="ECO:0000256" key="8">
    <source>
        <dbReference type="ARBA" id="ARBA00022796"/>
    </source>
</evidence>
<dbReference type="PRINTS" id="PR00943">
    <property type="entry name" value="CUATPASE"/>
</dbReference>
<feature type="transmembrane region" description="Helical" evidence="15">
    <location>
        <begin position="274"/>
        <end position="301"/>
    </location>
</feature>
<dbReference type="Gene3D" id="2.70.150.10">
    <property type="entry name" value="Calcium-transporting ATPase, cytoplasmic transduction domain A"/>
    <property type="match status" value="1"/>
</dbReference>
<sequence length="635" mass="67307">MEMTNWRRFWLCLVLALPMLAEMILMLWHVMLPFSREYSLIATTLIMLIAAKPYIVSAWAAFKRHLANMNTLVAVGTSITYLYSVFAYFTGRAVYFESAAFVLIFVLLGDAMEEKMHANAEAALSKLLDLQAKEAEVKQNGEFIKIPLAEVVPGDIIKVRPGEKVPVDGKVLEGQSTINEAMVTGESMPVKKQPGDSVIGATVNGAGMLLMEAEKVGKDTMLSQIMDVVKKAQNSRAPIQKLTDQISNYFVPIVLILSIATFTVWYLISSDPVQAMLFAVSVVVIACPCALGLATPTALLVGSSRSARLGVLIKDGEVLEKAAKVDALVFDKTGTLTEGHPQVVNQVGDSDALLLAASLEASSEHPLASAIVDQAQKAKLSLLPVVDFAAVEGQGVKGLIDGQEVRVGKDEFAGNSIFAKQGEALAKEAKTVVYVQKGGETIGLLALQDAPKAEAKSVIQQLKERKIKTVMLTGDNSAVANAIGQALGLDQVIAGVLPQEKAEVIEELKKTGTVAFAGDGINDAPALATADIGIAMGTGTDVAKEAGGIVLVKNDLKGVLRALDVAKKTFQRIKLNLFWALIYNLIGIPIAAGVLVGVGISLSPELAGLAMALSSVSVVTSSLMLNWVKIAGQAS</sequence>
<keyword evidence="5 15" id="KW-0812">Transmembrane</keyword>
<dbReference type="EC" id="7.2.2.8" evidence="3"/>
<keyword evidence="12" id="KW-0186">Copper</keyword>
<dbReference type="GO" id="GO:0016887">
    <property type="term" value="F:ATP hydrolysis activity"/>
    <property type="evidence" value="ECO:0007669"/>
    <property type="project" value="InterPro"/>
</dbReference>
<dbReference type="InterPro" id="IPR036412">
    <property type="entry name" value="HAD-like_sf"/>
</dbReference>
<dbReference type="SUPFAM" id="SSF56784">
    <property type="entry name" value="HAD-like"/>
    <property type="match status" value="1"/>
</dbReference>
<dbReference type="AlphaFoldDB" id="A0A844FMF5"/>
<dbReference type="GO" id="GO:0005507">
    <property type="term" value="F:copper ion binding"/>
    <property type="evidence" value="ECO:0007669"/>
    <property type="project" value="TreeGrafter"/>
</dbReference>
<dbReference type="InterPro" id="IPR023299">
    <property type="entry name" value="ATPase_P-typ_cyto_dom_N"/>
</dbReference>
<evidence type="ECO:0000313" key="17">
    <source>
        <dbReference type="EMBL" id="MST79402.1"/>
    </source>
</evidence>
<evidence type="ECO:0000256" key="3">
    <source>
        <dbReference type="ARBA" id="ARBA00012517"/>
    </source>
</evidence>
<dbReference type="FunFam" id="2.70.150.10:FF:000020">
    <property type="entry name" value="Copper-exporting P-type ATPase A"/>
    <property type="match status" value="1"/>
</dbReference>
<dbReference type="CDD" id="cd02094">
    <property type="entry name" value="P-type_ATPase_Cu-like"/>
    <property type="match status" value="1"/>
</dbReference>
<feature type="transmembrane region" description="Helical" evidence="15">
    <location>
        <begin position="38"/>
        <end position="62"/>
    </location>
</feature>
<dbReference type="NCBIfam" id="TIGR01494">
    <property type="entry name" value="ATPase_P-type"/>
    <property type="match status" value="1"/>
</dbReference>
<evidence type="ECO:0000256" key="15">
    <source>
        <dbReference type="RuleBase" id="RU362081"/>
    </source>
</evidence>
<feature type="transmembrane region" description="Helical" evidence="15">
    <location>
        <begin position="249"/>
        <end position="268"/>
    </location>
</feature>
<feature type="transmembrane region" description="Helical" evidence="15">
    <location>
        <begin position="95"/>
        <end position="112"/>
    </location>
</feature>
<feature type="transmembrane region" description="Helical" evidence="15">
    <location>
        <begin position="69"/>
        <end position="89"/>
    </location>
</feature>
<dbReference type="GO" id="GO:0005524">
    <property type="term" value="F:ATP binding"/>
    <property type="evidence" value="ECO:0007669"/>
    <property type="project" value="UniProtKB-UniRule"/>
</dbReference>
<keyword evidence="13 15" id="KW-0472">Membrane</keyword>
<dbReference type="PRINTS" id="PR00119">
    <property type="entry name" value="CATATPASE"/>
</dbReference>
<feature type="transmembrane region" description="Helical" evidence="15">
    <location>
        <begin position="9"/>
        <end position="32"/>
    </location>
</feature>
<dbReference type="GO" id="GO:0055070">
    <property type="term" value="P:copper ion homeostasis"/>
    <property type="evidence" value="ECO:0007669"/>
    <property type="project" value="TreeGrafter"/>
</dbReference>
<dbReference type="SFLD" id="SFLDF00027">
    <property type="entry name" value="p-type_atpase"/>
    <property type="match status" value="1"/>
</dbReference>
<gene>
    <name evidence="17" type="ORF">FYJ61_02670</name>
</gene>
<dbReference type="InterPro" id="IPR008250">
    <property type="entry name" value="ATPase_P-typ_transduc_dom_A_sf"/>
</dbReference>
<keyword evidence="10" id="KW-1278">Translocase</keyword>
<keyword evidence="8" id="KW-0187">Copper transport</keyword>
<reference evidence="17 18" key="1">
    <citation type="submission" date="2019-08" db="EMBL/GenBank/DDBJ databases">
        <title>In-depth cultivation of the pig gut microbiome towards novel bacterial diversity and tailored functional studies.</title>
        <authorList>
            <person name="Wylensek D."/>
            <person name="Hitch T.C.A."/>
            <person name="Clavel T."/>
        </authorList>
    </citation>
    <scope>NUCLEOTIDE SEQUENCE [LARGE SCALE GENOMIC DNA]</scope>
    <source>
        <strain evidence="17 18">WCA-470BD-2E</strain>
    </source>
</reference>
<dbReference type="PANTHER" id="PTHR43520:SF8">
    <property type="entry name" value="P-TYPE CU(+) TRANSPORTER"/>
    <property type="match status" value="1"/>
</dbReference>
<evidence type="ECO:0000256" key="2">
    <source>
        <dbReference type="ARBA" id="ARBA00006024"/>
    </source>
</evidence>
<dbReference type="PROSITE" id="PS00154">
    <property type="entry name" value="ATPASE_E1_E2"/>
    <property type="match status" value="1"/>
</dbReference>
<dbReference type="Pfam" id="PF00702">
    <property type="entry name" value="Hydrolase"/>
    <property type="match status" value="1"/>
</dbReference>
<dbReference type="Proteomes" id="UP000452141">
    <property type="component" value="Unassembled WGS sequence"/>
</dbReference>
<dbReference type="InterPro" id="IPR023214">
    <property type="entry name" value="HAD_sf"/>
</dbReference>
<dbReference type="GO" id="GO:0140581">
    <property type="term" value="F:P-type monovalent copper transporter activity"/>
    <property type="evidence" value="ECO:0007669"/>
    <property type="project" value="UniProtKB-EC"/>
</dbReference>
<dbReference type="InterPro" id="IPR027256">
    <property type="entry name" value="P-typ_ATPase_IB"/>
</dbReference>
<proteinExistence type="inferred from homology"/>
<evidence type="ECO:0000256" key="4">
    <source>
        <dbReference type="ARBA" id="ARBA00022475"/>
    </source>
</evidence>
<dbReference type="SFLD" id="SFLDS00003">
    <property type="entry name" value="Haloacid_Dehalogenase"/>
    <property type="match status" value="1"/>
</dbReference>
<dbReference type="InterPro" id="IPR018303">
    <property type="entry name" value="ATPase_P-typ_P_site"/>
</dbReference>
<evidence type="ECO:0000256" key="9">
    <source>
        <dbReference type="ARBA" id="ARBA00022840"/>
    </source>
</evidence>
<dbReference type="EMBL" id="VUMW01000005">
    <property type="protein sequence ID" value="MST79402.1"/>
    <property type="molecule type" value="Genomic_DNA"/>
</dbReference>
<evidence type="ECO:0000256" key="12">
    <source>
        <dbReference type="ARBA" id="ARBA00023008"/>
    </source>
</evidence>
<dbReference type="InterPro" id="IPR059000">
    <property type="entry name" value="ATPase_P-type_domA"/>
</dbReference>
<comment type="caution">
    <text evidence="17">The sequence shown here is derived from an EMBL/GenBank/DDBJ whole genome shotgun (WGS) entry which is preliminary data.</text>
</comment>
<evidence type="ECO:0000256" key="10">
    <source>
        <dbReference type="ARBA" id="ARBA00022967"/>
    </source>
</evidence>
<dbReference type="RefSeq" id="WP_154486489.1">
    <property type="nucleotide sequence ID" value="NZ_VUMW01000005.1"/>
</dbReference>
<dbReference type="SFLD" id="SFLDG00002">
    <property type="entry name" value="C1.7:_P-type_atpase_like"/>
    <property type="match status" value="1"/>
</dbReference>
<organism evidence="17 18">
    <name type="scientific">Lactobacillus equicursoris</name>
    <dbReference type="NCBI Taxonomy" id="420645"/>
    <lineage>
        <taxon>Bacteria</taxon>
        <taxon>Bacillati</taxon>
        <taxon>Bacillota</taxon>
        <taxon>Bacilli</taxon>
        <taxon>Lactobacillales</taxon>
        <taxon>Lactobacillaceae</taxon>
        <taxon>Lactobacillus</taxon>
    </lineage>
</organism>
<keyword evidence="9 15" id="KW-0067">ATP-binding</keyword>
<keyword evidence="4 15" id="KW-1003">Cell membrane</keyword>
<name>A0A844FMF5_9LACO</name>
<comment type="subcellular location">
    <subcellularLocation>
        <location evidence="1">Cell membrane</location>
        <topology evidence="1">Multi-pass membrane protein</topology>
    </subcellularLocation>
</comment>
<dbReference type="SUPFAM" id="SSF81665">
    <property type="entry name" value="Calcium ATPase, transmembrane domain M"/>
    <property type="match status" value="1"/>
</dbReference>
<accession>A0A844FMF5</accession>
<comment type="catalytic activity">
    <reaction evidence="14">
        <text>Cu(+)(in) + ATP + H2O = Cu(+)(out) + ADP + phosphate + H(+)</text>
        <dbReference type="Rhea" id="RHEA:25792"/>
        <dbReference type="ChEBI" id="CHEBI:15377"/>
        <dbReference type="ChEBI" id="CHEBI:15378"/>
        <dbReference type="ChEBI" id="CHEBI:30616"/>
        <dbReference type="ChEBI" id="CHEBI:43474"/>
        <dbReference type="ChEBI" id="CHEBI:49552"/>
        <dbReference type="ChEBI" id="CHEBI:456216"/>
        <dbReference type="EC" id="7.2.2.8"/>
    </reaction>
</comment>
<evidence type="ECO:0000256" key="11">
    <source>
        <dbReference type="ARBA" id="ARBA00022989"/>
    </source>
</evidence>
<keyword evidence="11 15" id="KW-1133">Transmembrane helix</keyword>